<dbReference type="GO" id="GO:0016791">
    <property type="term" value="F:phosphatase activity"/>
    <property type="evidence" value="ECO:0007669"/>
    <property type="project" value="TreeGrafter"/>
</dbReference>
<dbReference type="Proteomes" id="UP000093501">
    <property type="component" value="Unassembled WGS sequence"/>
</dbReference>
<dbReference type="PANTHER" id="PTHR48100">
    <property type="entry name" value="BROAD-SPECIFICITY PHOSPHATASE YOR283W-RELATED"/>
    <property type="match status" value="1"/>
</dbReference>
<dbReference type="RefSeq" id="WP_068752597.1">
    <property type="nucleotide sequence ID" value="NZ_LR214441.1"/>
</dbReference>
<dbReference type="InterPro" id="IPR013078">
    <property type="entry name" value="His_Pase_superF_clade-1"/>
</dbReference>
<dbReference type="GO" id="GO:0005737">
    <property type="term" value="C:cytoplasm"/>
    <property type="evidence" value="ECO:0007669"/>
    <property type="project" value="TreeGrafter"/>
</dbReference>
<gene>
    <name evidence="1" type="ORF">BCR15_09300</name>
</gene>
<keyword evidence="2" id="KW-1185">Reference proteome</keyword>
<sequence>MSTVATGSDATGPLELVLVRHAESLGNVADREALAAKAHRLDLADSDEQVGLSPEGERQAAALGDHVAGLADHRRPTVVVSSPYRRARDTAASALAAVGVEVLLDERVRERELGIFDGMTWYGIQAEHPGESERRARLGKFYYRPPGGESWADVVLRVRSLLVELQARYAGERVWVFSHEAVILAFRYVLEGLDAASVLALQKSEPIANCSMTRYRDQDGALRLVARDDVSGIQGAAEVTREPAHTGEGTGGAG</sequence>
<accession>A0A1C0AHB5</accession>
<proteinExistence type="predicted"/>
<dbReference type="AlphaFoldDB" id="A0A1C0AHB5"/>
<dbReference type="Gene3D" id="3.40.50.1240">
    <property type="entry name" value="Phosphoglycerate mutase-like"/>
    <property type="match status" value="1"/>
</dbReference>
<evidence type="ECO:0000313" key="2">
    <source>
        <dbReference type="Proteomes" id="UP000093501"/>
    </source>
</evidence>
<dbReference type="InterPro" id="IPR029033">
    <property type="entry name" value="His_PPase_superfam"/>
</dbReference>
<dbReference type="InterPro" id="IPR050275">
    <property type="entry name" value="PGM_Phosphatase"/>
</dbReference>
<reference evidence="2" key="1">
    <citation type="submission" date="2016-07" db="EMBL/GenBank/DDBJ databases">
        <authorList>
            <person name="Florea S."/>
            <person name="Webb J.S."/>
            <person name="Jaromczyk J."/>
            <person name="Schardl C.L."/>
        </authorList>
    </citation>
    <scope>NUCLEOTIDE SEQUENCE [LARGE SCALE GENOMIC DNA]</scope>
    <source>
        <strain evidence="2">IPBSL-7</strain>
    </source>
</reference>
<dbReference type="SMART" id="SM00855">
    <property type="entry name" value="PGAM"/>
    <property type="match status" value="1"/>
</dbReference>
<dbReference type="EMBL" id="MBQD01000026">
    <property type="protein sequence ID" value="OCL31361.1"/>
    <property type="molecule type" value="Genomic_DNA"/>
</dbReference>
<dbReference type="PANTHER" id="PTHR48100:SF1">
    <property type="entry name" value="HISTIDINE PHOSPHATASE FAMILY PROTEIN-RELATED"/>
    <property type="match status" value="1"/>
</dbReference>
<dbReference type="SUPFAM" id="SSF53254">
    <property type="entry name" value="Phosphoglycerate mutase-like"/>
    <property type="match status" value="1"/>
</dbReference>
<evidence type="ECO:0000313" key="1">
    <source>
        <dbReference type="EMBL" id="OCL31361.1"/>
    </source>
</evidence>
<protein>
    <submittedName>
        <fullName evidence="1">Uncharacterized protein</fullName>
    </submittedName>
</protein>
<dbReference type="Pfam" id="PF00300">
    <property type="entry name" value="His_Phos_1"/>
    <property type="match status" value="1"/>
</dbReference>
<organism evidence="1 2">
    <name type="scientific">Tessaracoccus lapidicaptus</name>
    <dbReference type="NCBI Taxonomy" id="1427523"/>
    <lineage>
        <taxon>Bacteria</taxon>
        <taxon>Bacillati</taxon>
        <taxon>Actinomycetota</taxon>
        <taxon>Actinomycetes</taxon>
        <taxon>Propionibacteriales</taxon>
        <taxon>Propionibacteriaceae</taxon>
        <taxon>Tessaracoccus</taxon>
    </lineage>
</organism>
<dbReference type="CDD" id="cd07067">
    <property type="entry name" value="HP_PGM_like"/>
    <property type="match status" value="1"/>
</dbReference>
<name>A0A1C0AHB5_9ACTN</name>
<comment type="caution">
    <text evidence="1">The sequence shown here is derived from an EMBL/GenBank/DDBJ whole genome shotgun (WGS) entry which is preliminary data.</text>
</comment>